<evidence type="ECO:0000256" key="4">
    <source>
        <dbReference type="PIRSR" id="PIRSR000350-3"/>
    </source>
</evidence>
<dbReference type="InterPro" id="IPR001100">
    <property type="entry name" value="Pyr_nuc-diS_OxRdtase"/>
</dbReference>
<feature type="domain" description="FAD/NAD(P)-binding" evidence="7">
    <location>
        <begin position="6"/>
        <end position="311"/>
    </location>
</feature>
<keyword evidence="4" id="KW-0547">Nucleotide-binding</keyword>
<dbReference type="InterPro" id="IPR036188">
    <property type="entry name" value="FAD/NAD-bd_sf"/>
</dbReference>
<keyword evidence="3 4" id="KW-0274">FAD</keyword>
<feature type="binding site" evidence="4">
    <location>
        <position position="300"/>
    </location>
    <ligand>
        <name>FAD</name>
        <dbReference type="ChEBI" id="CHEBI:57692"/>
    </ligand>
</feature>
<proteinExistence type="inferred from homology"/>
<reference evidence="8 9" key="1">
    <citation type="submission" date="2020-08" db="EMBL/GenBank/DDBJ databases">
        <title>Genome sequence of Weissella diestrammenae KACC 16890T.</title>
        <authorList>
            <person name="Hyun D.-W."/>
            <person name="Bae J.-W."/>
        </authorList>
    </citation>
    <scope>NUCLEOTIDE SEQUENCE [LARGE SCALE GENOMIC DNA]</scope>
    <source>
        <strain evidence="8 9">KACC 16890</strain>
    </source>
</reference>
<gene>
    <name evidence="8" type="ORF">H9L19_08095</name>
</gene>
<evidence type="ECO:0000313" key="8">
    <source>
        <dbReference type="EMBL" id="QNN75309.1"/>
    </source>
</evidence>
<comment type="similarity">
    <text evidence="1">Belongs to the class-I pyridine nucleotide-disulfide oxidoreductase family.</text>
</comment>
<feature type="domain" description="Pyridine nucleotide-disulphide oxidoreductase dimerisation" evidence="6">
    <location>
        <begin position="338"/>
        <end position="438"/>
    </location>
</feature>
<evidence type="ECO:0000256" key="2">
    <source>
        <dbReference type="ARBA" id="ARBA00022630"/>
    </source>
</evidence>
<dbReference type="PRINTS" id="PR00411">
    <property type="entry name" value="PNDRDTASEI"/>
</dbReference>
<dbReference type="RefSeq" id="WP_187529143.1">
    <property type="nucleotide sequence ID" value="NZ_CP060724.1"/>
</dbReference>
<feature type="binding site" evidence="4">
    <location>
        <position position="260"/>
    </location>
    <ligand>
        <name>NAD(+)</name>
        <dbReference type="ChEBI" id="CHEBI:57540"/>
    </ligand>
</feature>
<dbReference type="PANTHER" id="PTHR43014">
    <property type="entry name" value="MERCURIC REDUCTASE"/>
    <property type="match status" value="1"/>
</dbReference>
<keyword evidence="2" id="KW-0285">Flavoprotein</keyword>
<dbReference type="PIRSF" id="PIRSF000350">
    <property type="entry name" value="Mercury_reductase_MerA"/>
    <property type="match status" value="1"/>
</dbReference>
<evidence type="ECO:0000256" key="3">
    <source>
        <dbReference type="ARBA" id="ARBA00022827"/>
    </source>
</evidence>
<dbReference type="PRINTS" id="PR00368">
    <property type="entry name" value="FADPNR"/>
</dbReference>
<accession>A0A7G9T5D4</accession>
<dbReference type="SUPFAM" id="SSF55424">
    <property type="entry name" value="FAD/NAD-linked reductases, dimerisation (C-terminal) domain"/>
    <property type="match status" value="1"/>
</dbReference>
<feature type="disulfide bond" description="Redox-active" evidence="5">
    <location>
        <begin position="43"/>
        <end position="48"/>
    </location>
</feature>
<dbReference type="InterPro" id="IPR016156">
    <property type="entry name" value="FAD/NAD-linked_Rdtase_dimer_sf"/>
</dbReference>
<keyword evidence="9" id="KW-1185">Reference proteome</keyword>
<dbReference type="GO" id="GO:0016491">
    <property type="term" value="F:oxidoreductase activity"/>
    <property type="evidence" value="ECO:0007669"/>
    <property type="project" value="InterPro"/>
</dbReference>
<dbReference type="InterPro" id="IPR004099">
    <property type="entry name" value="Pyr_nucl-diS_OxRdtase_dimer"/>
</dbReference>
<dbReference type="AlphaFoldDB" id="A0A7G9T5D4"/>
<dbReference type="EMBL" id="CP060724">
    <property type="protein sequence ID" value="QNN75309.1"/>
    <property type="molecule type" value="Genomic_DNA"/>
</dbReference>
<keyword evidence="4" id="KW-0520">NAD</keyword>
<evidence type="ECO:0000256" key="5">
    <source>
        <dbReference type="PIRSR" id="PIRSR000350-4"/>
    </source>
</evidence>
<organism evidence="8 9">
    <name type="scientific">Weissella diestrammenae</name>
    <dbReference type="NCBI Taxonomy" id="1162633"/>
    <lineage>
        <taxon>Bacteria</taxon>
        <taxon>Bacillati</taxon>
        <taxon>Bacillota</taxon>
        <taxon>Bacilli</taxon>
        <taxon>Lactobacillales</taxon>
        <taxon>Lactobacillaceae</taxon>
        <taxon>Weissella</taxon>
    </lineage>
</organism>
<dbReference type="Proteomes" id="UP000515800">
    <property type="component" value="Chromosome"/>
</dbReference>
<evidence type="ECO:0000313" key="9">
    <source>
        <dbReference type="Proteomes" id="UP000515800"/>
    </source>
</evidence>
<dbReference type="Gene3D" id="3.30.390.30">
    <property type="match status" value="1"/>
</dbReference>
<dbReference type="KEGG" id="wdi:H9L19_08095"/>
<evidence type="ECO:0000259" key="6">
    <source>
        <dbReference type="Pfam" id="PF02852"/>
    </source>
</evidence>
<evidence type="ECO:0000256" key="1">
    <source>
        <dbReference type="ARBA" id="ARBA00007532"/>
    </source>
</evidence>
<dbReference type="InterPro" id="IPR023753">
    <property type="entry name" value="FAD/NAD-binding_dom"/>
</dbReference>
<sequence>MGEYQYDIGIIGSGPAGLAAAFEAKRLGKKVVIVEMYRWGGTCPNYGCDPKKILLSAVEGIRRAQAMDSRGLEGRLQINWPELMAYKQAYVDAVEPRKLAGLDQAGIDRYYGQAQFIDGNHVTVNSDVIQAADWIIAVGQRPRQLSFPGIELTQDSEAFLNLSDMPADVTFIGGGYIGIEFANISQVAGAKVHLISRGQNILREFDPELTAQMQTQMRKAGVEYHLQNEVVKVISKSGRLQVTLTDGETFMTDKVFVTAGRVGNADRLNLEKINVDFEASGIIVDEHLQTTQPHIFAIGDVANSPVPKIVPVGNFEGRYVVRQIVHQTKTPIVYPTLPVVVFGTPRIAQTGVSIVTAEGNGYRVLDIDMGQVITFYRYHDQARIRVAINQSGHIVGASVFAAEAEELINYFVTAINEKRTLEDTQANIYAYPSLGSEFSSFY</sequence>
<name>A0A7G9T5D4_9LACO</name>
<feature type="binding site" evidence="4">
    <location>
        <begin position="173"/>
        <end position="180"/>
    </location>
    <ligand>
        <name>NAD(+)</name>
        <dbReference type="ChEBI" id="CHEBI:57540"/>
    </ligand>
</feature>
<dbReference type="PANTHER" id="PTHR43014:SF5">
    <property type="entry name" value="GLUTATHIONE REDUCTASE (NADPH)"/>
    <property type="match status" value="1"/>
</dbReference>
<dbReference type="GO" id="GO:0000166">
    <property type="term" value="F:nucleotide binding"/>
    <property type="evidence" value="ECO:0007669"/>
    <property type="project" value="UniProtKB-KW"/>
</dbReference>
<dbReference type="Gene3D" id="3.50.50.60">
    <property type="entry name" value="FAD/NAD(P)-binding domain"/>
    <property type="match status" value="2"/>
</dbReference>
<dbReference type="SUPFAM" id="SSF51905">
    <property type="entry name" value="FAD/NAD(P)-binding domain"/>
    <property type="match status" value="1"/>
</dbReference>
<protein>
    <submittedName>
        <fullName evidence="8">NAD(P)/FAD-dependent oxidoreductase</fullName>
    </submittedName>
</protein>
<evidence type="ECO:0000259" key="7">
    <source>
        <dbReference type="Pfam" id="PF07992"/>
    </source>
</evidence>
<feature type="binding site" evidence="4">
    <location>
        <position position="52"/>
    </location>
    <ligand>
        <name>FAD</name>
        <dbReference type="ChEBI" id="CHEBI:57692"/>
    </ligand>
</feature>
<dbReference type="Pfam" id="PF07992">
    <property type="entry name" value="Pyr_redox_2"/>
    <property type="match status" value="1"/>
</dbReference>
<dbReference type="Pfam" id="PF02852">
    <property type="entry name" value="Pyr_redox_dim"/>
    <property type="match status" value="1"/>
</dbReference>
<comment type="cofactor">
    <cofactor evidence="4">
        <name>FAD</name>
        <dbReference type="ChEBI" id="CHEBI:57692"/>
    </cofactor>
    <text evidence="4">Binds 1 FAD per subunit.</text>
</comment>